<accession>A0AAV5EP60</accession>
<keyword evidence="3" id="KW-1185">Reference proteome</keyword>
<organism evidence="2 3">
    <name type="scientific">Eleusine coracana subsp. coracana</name>
    <dbReference type="NCBI Taxonomy" id="191504"/>
    <lineage>
        <taxon>Eukaryota</taxon>
        <taxon>Viridiplantae</taxon>
        <taxon>Streptophyta</taxon>
        <taxon>Embryophyta</taxon>
        <taxon>Tracheophyta</taxon>
        <taxon>Spermatophyta</taxon>
        <taxon>Magnoliopsida</taxon>
        <taxon>Liliopsida</taxon>
        <taxon>Poales</taxon>
        <taxon>Poaceae</taxon>
        <taxon>PACMAD clade</taxon>
        <taxon>Chloridoideae</taxon>
        <taxon>Cynodonteae</taxon>
        <taxon>Eleusininae</taxon>
        <taxon>Eleusine</taxon>
    </lineage>
</organism>
<dbReference type="GO" id="GO:0043531">
    <property type="term" value="F:ADP binding"/>
    <property type="evidence" value="ECO:0007669"/>
    <property type="project" value="InterPro"/>
</dbReference>
<comment type="caution">
    <text evidence="2">The sequence shown here is derived from an EMBL/GenBank/DDBJ whole genome shotgun (WGS) entry which is preliminary data.</text>
</comment>
<evidence type="ECO:0000313" key="3">
    <source>
        <dbReference type="Proteomes" id="UP001054889"/>
    </source>
</evidence>
<dbReference type="AlphaFoldDB" id="A0AAV5EP60"/>
<dbReference type="Pfam" id="PF00931">
    <property type="entry name" value="NB-ARC"/>
    <property type="match status" value="1"/>
</dbReference>
<dbReference type="PANTHER" id="PTHR33377">
    <property type="entry name" value="OS10G0134700 PROTEIN-RELATED"/>
    <property type="match status" value="1"/>
</dbReference>
<dbReference type="CDD" id="cd00267">
    <property type="entry name" value="ABC_ATPase"/>
    <property type="match status" value="1"/>
</dbReference>
<protein>
    <recommendedName>
        <fullName evidence="1">NB-ARC domain-containing protein</fullName>
    </recommendedName>
</protein>
<dbReference type="SUPFAM" id="SSF52540">
    <property type="entry name" value="P-loop containing nucleoside triphosphate hydrolases"/>
    <property type="match status" value="1"/>
</dbReference>
<proteinExistence type="predicted"/>
<dbReference type="EMBL" id="BQKI01000077">
    <property type="protein sequence ID" value="GJN24289.1"/>
    <property type="molecule type" value="Genomic_DNA"/>
</dbReference>
<reference evidence="2" key="2">
    <citation type="submission" date="2021-12" db="EMBL/GenBank/DDBJ databases">
        <title>Resequencing data analysis of finger millet.</title>
        <authorList>
            <person name="Hatakeyama M."/>
            <person name="Aluri S."/>
            <person name="Balachadran M.T."/>
            <person name="Sivarajan S.R."/>
            <person name="Poveda L."/>
            <person name="Shimizu-Inatsugi R."/>
            <person name="Schlapbach R."/>
            <person name="Sreeman S.M."/>
            <person name="Shimizu K.K."/>
        </authorList>
    </citation>
    <scope>NUCLEOTIDE SEQUENCE</scope>
</reference>
<evidence type="ECO:0000313" key="2">
    <source>
        <dbReference type="EMBL" id="GJN24289.1"/>
    </source>
</evidence>
<sequence>MEAFFNAVLTDIVSRSVSFFMDKYYMFTTPSVEGNSVNDLQQLLLRIRVIVEEAEGRLITNQAMVHQLNILRKEMYRGYFTIDCLRCQCTATTNNHDVSYSFALSKFNPAKRLFLPGDGDACGKKDIQQVLDNLNKIMIHMSEFVTFLSNCPPLCRQPYHMHLFIDKCMFGRQMEMDRIMGFLMQRDHPSTNHVDVLPIVGPTCVGKSTLVAHVCNDARVRSYFSQIVVLDGDDIGDENIATLKERAVFMHQSHKTMSKDQRLLVIIEFRTDVDEVAWNSLYLSFSRCLIRGSKIIITGRSNKIRKLGTTHALALNFLPPDAFWYFFKVLVFGNVDSGDHPKLESIAMEMAGGLNGSFILANMGSCFLRNSMVTRFWSMCLAAHKGNYKKEYIFVW</sequence>
<feature type="domain" description="NB-ARC" evidence="1">
    <location>
        <begin position="173"/>
        <end position="334"/>
    </location>
</feature>
<dbReference type="PANTHER" id="PTHR33377:SF50">
    <property type="entry name" value="NB-ARC DOMAIN-CONTAINING PROTEIN"/>
    <property type="match status" value="1"/>
</dbReference>
<dbReference type="Proteomes" id="UP001054889">
    <property type="component" value="Unassembled WGS sequence"/>
</dbReference>
<dbReference type="InterPro" id="IPR027417">
    <property type="entry name" value="P-loop_NTPase"/>
</dbReference>
<gene>
    <name evidence="2" type="primary">gb12022</name>
    <name evidence="2" type="ORF">PR202_gb12022</name>
</gene>
<name>A0AAV5EP60_ELECO</name>
<evidence type="ECO:0000259" key="1">
    <source>
        <dbReference type="Pfam" id="PF00931"/>
    </source>
</evidence>
<dbReference type="Gene3D" id="3.40.50.300">
    <property type="entry name" value="P-loop containing nucleotide triphosphate hydrolases"/>
    <property type="match status" value="1"/>
</dbReference>
<reference evidence="2" key="1">
    <citation type="journal article" date="2018" name="DNA Res.">
        <title>Multiple hybrid de novo genome assembly of finger millet, an orphan allotetraploid crop.</title>
        <authorList>
            <person name="Hatakeyama M."/>
            <person name="Aluri S."/>
            <person name="Balachadran M.T."/>
            <person name="Sivarajan S.R."/>
            <person name="Patrignani A."/>
            <person name="Gruter S."/>
            <person name="Poveda L."/>
            <person name="Shimizu-Inatsugi R."/>
            <person name="Baeten J."/>
            <person name="Francoijs K.J."/>
            <person name="Nataraja K.N."/>
            <person name="Reddy Y.A.N."/>
            <person name="Phadnis S."/>
            <person name="Ravikumar R.L."/>
            <person name="Schlapbach R."/>
            <person name="Sreeman S.M."/>
            <person name="Shimizu K.K."/>
        </authorList>
    </citation>
    <scope>NUCLEOTIDE SEQUENCE</scope>
</reference>
<dbReference type="InterPro" id="IPR002182">
    <property type="entry name" value="NB-ARC"/>
</dbReference>